<evidence type="ECO:0000313" key="6">
    <source>
        <dbReference type="Proteomes" id="UP000532194"/>
    </source>
</evidence>
<reference evidence="5 6" key="1">
    <citation type="submission" date="2020-02" db="EMBL/GenBank/DDBJ databases">
        <title>Characterization of phylogenetic diversity of novel bifidobacterial species isolated in Czech ZOOs.</title>
        <authorList>
            <person name="Lugli G.A."/>
            <person name="Vera N.B."/>
            <person name="Ventura M."/>
        </authorList>
    </citation>
    <scope>NUCLEOTIDE SEQUENCE [LARGE SCALE GENOMIC DNA]</scope>
    <source>
        <strain evidence="5 6">DSM 109957</strain>
    </source>
</reference>
<dbReference type="InterPro" id="IPR028082">
    <property type="entry name" value="Peripla_BP_I"/>
</dbReference>
<keyword evidence="2" id="KW-0238">DNA-binding</keyword>
<dbReference type="RefSeq" id="WP_169171798.1">
    <property type="nucleotide sequence ID" value="NZ_JAAIII010000002.1"/>
</dbReference>
<dbReference type="PANTHER" id="PTHR30146:SF109">
    <property type="entry name" value="HTH-TYPE TRANSCRIPTIONAL REGULATOR GALS"/>
    <property type="match status" value="1"/>
</dbReference>
<dbReference type="CDD" id="cd06267">
    <property type="entry name" value="PBP1_LacI_sugar_binding-like"/>
    <property type="match status" value="1"/>
</dbReference>
<dbReference type="InterPro" id="IPR000843">
    <property type="entry name" value="HTH_LacI"/>
</dbReference>
<proteinExistence type="predicted"/>
<protein>
    <submittedName>
        <fullName evidence="5">LacI family transcriptional regulator</fullName>
    </submittedName>
</protein>
<dbReference type="PROSITE" id="PS00356">
    <property type="entry name" value="HTH_LACI_1"/>
    <property type="match status" value="1"/>
</dbReference>
<evidence type="ECO:0000256" key="3">
    <source>
        <dbReference type="ARBA" id="ARBA00023163"/>
    </source>
</evidence>
<feature type="domain" description="HTH lacI-type" evidence="4">
    <location>
        <begin position="4"/>
        <end position="49"/>
    </location>
</feature>
<evidence type="ECO:0000256" key="2">
    <source>
        <dbReference type="ARBA" id="ARBA00023125"/>
    </source>
</evidence>
<comment type="caution">
    <text evidence="5">The sequence shown here is derived from an EMBL/GenBank/DDBJ whole genome shotgun (WGS) entry which is preliminary data.</text>
</comment>
<organism evidence="5 6">
    <name type="scientific">Bifidobacterium oedipodis</name>
    <dbReference type="NCBI Taxonomy" id="2675322"/>
    <lineage>
        <taxon>Bacteria</taxon>
        <taxon>Bacillati</taxon>
        <taxon>Actinomycetota</taxon>
        <taxon>Actinomycetes</taxon>
        <taxon>Bifidobacteriales</taxon>
        <taxon>Bifidobacteriaceae</taxon>
        <taxon>Bifidobacterium</taxon>
    </lineage>
</organism>
<evidence type="ECO:0000256" key="1">
    <source>
        <dbReference type="ARBA" id="ARBA00023015"/>
    </source>
</evidence>
<dbReference type="GO" id="GO:0003700">
    <property type="term" value="F:DNA-binding transcription factor activity"/>
    <property type="evidence" value="ECO:0007669"/>
    <property type="project" value="TreeGrafter"/>
</dbReference>
<dbReference type="CDD" id="cd01392">
    <property type="entry name" value="HTH_LacI"/>
    <property type="match status" value="1"/>
</dbReference>
<keyword evidence="1" id="KW-0805">Transcription regulation</keyword>
<dbReference type="EMBL" id="JAAIII010000002">
    <property type="protein sequence ID" value="NMM93770.1"/>
    <property type="molecule type" value="Genomic_DNA"/>
</dbReference>
<dbReference type="PANTHER" id="PTHR30146">
    <property type="entry name" value="LACI-RELATED TRANSCRIPTIONAL REPRESSOR"/>
    <property type="match status" value="1"/>
</dbReference>
<dbReference type="SUPFAM" id="SSF53822">
    <property type="entry name" value="Periplasmic binding protein-like I"/>
    <property type="match status" value="1"/>
</dbReference>
<dbReference type="InterPro" id="IPR010982">
    <property type="entry name" value="Lambda_DNA-bd_dom_sf"/>
</dbReference>
<dbReference type="PROSITE" id="PS50932">
    <property type="entry name" value="HTH_LACI_2"/>
    <property type="match status" value="1"/>
</dbReference>
<dbReference type="Pfam" id="PF13377">
    <property type="entry name" value="Peripla_BP_3"/>
    <property type="match status" value="1"/>
</dbReference>
<accession>A0A7Y0ENZ7</accession>
<name>A0A7Y0ENZ7_9BIFI</name>
<keyword evidence="3" id="KW-0804">Transcription</keyword>
<keyword evidence="6" id="KW-1185">Reference proteome</keyword>
<evidence type="ECO:0000259" key="4">
    <source>
        <dbReference type="PROSITE" id="PS50932"/>
    </source>
</evidence>
<dbReference type="SMART" id="SM00354">
    <property type="entry name" value="HTH_LACI"/>
    <property type="match status" value="1"/>
</dbReference>
<dbReference type="SUPFAM" id="SSF47413">
    <property type="entry name" value="lambda repressor-like DNA-binding domains"/>
    <property type="match status" value="1"/>
</dbReference>
<gene>
    <name evidence="5" type="ORF">G1C95_0955</name>
</gene>
<dbReference type="InterPro" id="IPR046335">
    <property type="entry name" value="LacI/GalR-like_sensor"/>
</dbReference>
<dbReference type="GO" id="GO:0000976">
    <property type="term" value="F:transcription cis-regulatory region binding"/>
    <property type="evidence" value="ECO:0007669"/>
    <property type="project" value="TreeGrafter"/>
</dbReference>
<dbReference type="Pfam" id="PF00356">
    <property type="entry name" value="LacI"/>
    <property type="match status" value="1"/>
</dbReference>
<dbReference type="Gene3D" id="3.40.50.2300">
    <property type="match status" value="2"/>
</dbReference>
<dbReference type="Proteomes" id="UP000532194">
    <property type="component" value="Unassembled WGS sequence"/>
</dbReference>
<dbReference type="Gene3D" id="1.10.260.40">
    <property type="entry name" value="lambda repressor-like DNA-binding domains"/>
    <property type="match status" value="1"/>
</dbReference>
<dbReference type="AlphaFoldDB" id="A0A7Y0ENZ7"/>
<evidence type="ECO:0000313" key="5">
    <source>
        <dbReference type="EMBL" id="NMM93770.1"/>
    </source>
</evidence>
<sequence length="336" mass="35919">MGKVTIRDVASAAGVSPATVSRALTQPGKVALETAIKVRKAADALGYQPRVEYDDAFDAALTGEIGALVPDLQYPIFADYVRGIQQECDARGFGLTINVTGNNAAGERASADRCLRRVDGLVIVASRMPDSAVRKTAQSKPVVVTNRLVRGVQSVVIDDRHSISEAIARLRRYGHRTIGYAAGLPSYWQNGLRWQALLTASQSEGIRLHRLDFPFTSDQSFYPAIVTRALELGITAIVAYNDLIAGIIIDDIRRRGRTVPGNMSVMGFDNIPLGQVADPHLATTAVDLAQVGRAAATKLIDRILHTSNGSIEPVVIASRFIDGPSIGPAPAPSAND</sequence>